<dbReference type="RefSeq" id="WP_248823981.1">
    <property type="nucleotide sequence ID" value="NZ_JALKFT010000005.1"/>
</dbReference>
<accession>A0ABT0JVJ0</accession>
<proteinExistence type="predicted"/>
<name>A0ABT0JVJ0_9ACTN</name>
<gene>
    <name evidence="2" type="ORF">MXD59_07155</name>
</gene>
<reference evidence="2 3" key="1">
    <citation type="submission" date="2022-04" db="EMBL/GenBank/DDBJ databases">
        <title>Genome diversity in the genus Frankia.</title>
        <authorList>
            <person name="Carlos-Shanley C."/>
            <person name="Hahn D."/>
        </authorList>
    </citation>
    <scope>NUCLEOTIDE SEQUENCE [LARGE SCALE GENOMIC DNA]</scope>
    <source>
        <strain evidence="2 3">Ag45/Mut15</strain>
    </source>
</reference>
<keyword evidence="3" id="KW-1185">Reference proteome</keyword>
<dbReference type="EMBL" id="JALKFT010000005">
    <property type="protein sequence ID" value="MCK9875551.1"/>
    <property type="molecule type" value="Genomic_DNA"/>
</dbReference>
<dbReference type="Proteomes" id="UP001201873">
    <property type="component" value="Unassembled WGS sequence"/>
</dbReference>
<evidence type="ECO:0000313" key="2">
    <source>
        <dbReference type="EMBL" id="MCK9875551.1"/>
    </source>
</evidence>
<evidence type="ECO:0000313" key="3">
    <source>
        <dbReference type="Proteomes" id="UP001201873"/>
    </source>
</evidence>
<protein>
    <submittedName>
        <fullName evidence="2">Uncharacterized protein</fullName>
    </submittedName>
</protein>
<sequence>MLSPHTVGERAAVILDAIEAHPHFERLRTSTLAYSQRWVTFTGLPLIAEWDVVVDGPGLFVEAVRSMAMRAAVYELTGDERAAELAVSAPVDEMLHALAAQLTALTRLQADLSLTFVSSTGGRSVGERGTRGHPVPGPSVPGHSVTGHPVVGPPVPGSPGVGYPIMGYPAAGYAVGASAFGARAVDRSTSGVRAGGRRPVGLRAGGRHRVDGFSAAGRPPTGAAERGVPDGSDVSGRDMAEGDAAVYDLDGHTDQIYRAAGWGEPPRRFWLGCLEARRRLDVLYEHYESIGIHAGGGAHFLTFGR</sequence>
<feature type="region of interest" description="Disordered" evidence="1">
    <location>
        <begin position="190"/>
        <end position="237"/>
    </location>
</feature>
<comment type="caution">
    <text evidence="2">The sequence shown here is derived from an EMBL/GenBank/DDBJ whole genome shotgun (WGS) entry which is preliminary data.</text>
</comment>
<evidence type="ECO:0000256" key="1">
    <source>
        <dbReference type="SAM" id="MobiDB-lite"/>
    </source>
</evidence>
<organism evidence="2 3">
    <name type="scientific">Frankia umida</name>
    <dbReference type="NCBI Taxonomy" id="573489"/>
    <lineage>
        <taxon>Bacteria</taxon>
        <taxon>Bacillati</taxon>
        <taxon>Actinomycetota</taxon>
        <taxon>Actinomycetes</taxon>
        <taxon>Frankiales</taxon>
        <taxon>Frankiaceae</taxon>
        <taxon>Frankia</taxon>
    </lineage>
</organism>